<dbReference type="OrthoDB" id="601405at2759"/>
<evidence type="ECO:0000256" key="2">
    <source>
        <dbReference type="ARBA" id="ARBA00023242"/>
    </source>
</evidence>
<dbReference type="InterPro" id="IPR009072">
    <property type="entry name" value="Histone-fold"/>
</dbReference>
<dbReference type="STRING" id="574566.I0Z252"/>
<proteinExistence type="predicted"/>
<protein>
    <submittedName>
        <fullName evidence="5">DR1-like protein</fullName>
    </submittedName>
</protein>
<evidence type="ECO:0000313" key="6">
    <source>
        <dbReference type="Proteomes" id="UP000007264"/>
    </source>
</evidence>
<feature type="compositionally biased region" description="Basic and acidic residues" evidence="3">
    <location>
        <begin position="102"/>
        <end position="112"/>
    </location>
</feature>
<dbReference type="Proteomes" id="UP000007264">
    <property type="component" value="Unassembled WGS sequence"/>
</dbReference>
<dbReference type="GeneID" id="17042722"/>
<dbReference type="GO" id="GO:0046982">
    <property type="term" value="F:protein heterodimerization activity"/>
    <property type="evidence" value="ECO:0007669"/>
    <property type="project" value="InterPro"/>
</dbReference>
<dbReference type="FunFam" id="1.10.20.10:FF:000019">
    <property type="entry name" value="Negative cofactor 2 beta"/>
    <property type="match status" value="1"/>
</dbReference>
<dbReference type="EMBL" id="AGSI01000005">
    <property type="protein sequence ID" value="EIE24721.1"/>
    <property type="molecule type" value="Genomic_DNA"/>
</dbReference>
<sequence length="148" mass="16518">MEDVSLPRATVEKIVKEILPKDIRLATNTLDLLLDCCGEFIQLVYSEANTVSEEEKRSTINPEHVVRALDSLGFSSLLEDVNVFLKEVKDTDQKRSLKRHDSKAAEQNKMSEEEQIALQKKLFAEARARTLSCALPDAAVNSEMPGTA</sequence>
<dbReference type="CDD" id="cd22905">
    <property type="entry name" value="HFD_Dr1"/>
    <property type="match status" value="1"/>
</dbReference>
<feature type="region of interest" description="Disordered" evidence="3">
    <location>
        <begin position="92"/>
        <end position="113"/>
    </location>
</feature>
<dbReference type="PANTHER" id="PTHR47173">
    <property type="entry name" value="PROTEIN DR1 HOMOLOG"/>
    <property type="match status" value="1"/>
</dbReference>
<dbReference type="Pfam" id="PF00808">
    <property type="entry name" value="CBFD_NFYB_HMF"/>
    <property type="match status" value="1"/>
</dbReference>
<evidence type="ECO:0000313" key="5">
    <source>
        <dbReference type="EMBL" id="EIE24721.1"/>
    </source>
</evidence>
<dbReference type="SUPFAM" id="SSF47113">
    <property type="entry name" value="Histone-fold"/>
    <property type="match status" value="1"/>
</dbReference>
<dbReference type="InterPro" id="IPR044255">
    <property type="entry name" value="Dr1-like"/>
</dbReference>
<dbReference type="eggNOG" id="KOG0871">
    <property type="taxonomic scope" value="Eukaryota"/>
</dbReference>
<evidence type="ECO:0000259" key="4">
    <source>
        <dbReference type="Pfam" id="PF00808"/>
    </source>
</evidence>
<gene>
    <name evidence="5" type="ORF">COCSUDRAFT_53049</name>
</gene>
<evidence type="ECO:0000256" key="3">
    <source>
        <dbReference type="SAM" id="MobiDB-lite"/>
    </source>
</evidence>
<evidence type="ECO:0000256" key="1">
    <source>
        <dbReference type="ARBA" id="ARBA00004123"/>
    </source>
</evidence>
<reference evidence="5 6" key="1">
    <citation type="journal article" date="2012" name="Genome Biol.">
        <title>The genome of the polar eukaryotic microalga coccomyxa subellipsoidea reveals traits of cold adaptation.</title>
        <authorList>
            <person name="Blanc G."/>
            <person name="Agarkova I."/>
            <person name="Grimwood J."/>
            <person name="Kuo A."/>
            <person name="Brueggeman A."/>
            <person name="Dunigan D."/>
            <person name="Gurnon J."/>
            <person name="Ladunga I."/>
            <person name="Lindquist E."/>
            <person name="Lucas S."/>
            <person name="Pangilinan J."/>
            <person name="Proschold T."/>
            <person name="Salamov A."/>
            <person name="Schmutz J."/>
            <person name="Weeks D."/>
            <person name="Yamada T."/>
            <person name="Claverie J.M."/>
            <person name="Grigoriev I."/>
            <person name="Van Etten J."/>
            <person name="Lomsadze A."/>
            <person name="Borodovsky M."/>
        </authorList>
    </citation>
    <scope>NUCLEOTIDE SEQUENCE [LARGE SCALE GENOMIC DNA]</scope>
    <source>
        <strain evidence="5 6">C-169</strain>
    </source>
</reference>
<accession>I0Z252</accession>
<comment type="caution">
    <text evidence="5">The sequence shown here is derived from an EMBL/GenBank/DDBJ whole genome shotgun (WGS) entry which is preliminary data.</text>
</comment>
<dbReference type="RefSeq" id="XP_005649265.1">
    <property type="nucleotide sequence ID" value="XM_005649208.1"/>
</dbReference>
<dbReference type="AlphaFoldDB" id="I0Z252"/>
<organism evidence="5 6">
    <name type="scientific">Coccomyxa subellipsoidea (strain C-169)</name>
    <name type="common">Green microalga</name>
    <dbReference type="NCBI Taxonomy" id="574566"/>
    <lineage>
        <taxon>Eukaryota</taxon>
        <taxon>Viridiplantae</taxon>
        <taxon>Chlorophyta</taxon>
        <taxon>core chlorophytes</taxon>
        <taxon>Trebouxiophyceae</taxon>
        <taxon>Trebouxiophyceae incertae sedis</taxon>
        <taxon>Coccomyxaceae</taxon>
        <taxon>Coccomyxa</taxon>
        <taxon>Coccomyxa subellipsoidea</taxon>
    </lineage>
</organism>
<feature type="domain" description="Transcription factor CBF/NF-Y/archaeal histone" evidence="4">
    <location>
        <begin position="5"/>
        <end position="69"/>
    </location>
</feature>
<dbReference type="KEGG" id="csl:COCSUDRAFT_53049"/>
<comment type="subcellular location">
    <subcellularLocation>
        <location evidence="1">Nucleus</location>
    </subcellularLocation>
</comment>
<dbReference type="PANTHER" id="PTHR47173:SF2">
    <property type="entry name" value="PROTEIN DR1 HOMOLOG ISOFORM X1"/>
    <property type="match status" value="1"/>
</dbReference>
<dbReference type="GO" id="GO:0005634">
    <property type="term" value="C:nucleus"/>
    <property type="evidence" value="ECO:0007669"/>
    <property type="project" value="UniProtKB-SubCell"/>
</dbReference>
<dbReference type="InterPro" id="IPR003958">
    <property type="entry name" value="CBFA_NFYB_domain"/>
</dbReference>
<name>I0Z252_COCSC</name>
<keyword evidence="2" id="KW-0539">Nucleus</keyword>
<keyword evidence="6" id="KW-1185">Reference proteome</keyword>
<dbReference type="Gene3D" id="1.10.20.10">
    <property type="entry name" value="Histone, subunit A"/>
    <property type="match status" value="1"/>
</dbReference>